<organism evidence="1 2">
    <name type="scientific">Klebsiella grimontii</name>
    <dbReference type="NCBI Taxonomy" id="2058152"/>
    <lineage>
        <taxon>Bacteria</taxon>
        <taxon>Pseudomonadati</taxon>
        <taxon>Pseudomonadota</taxon>
        <taxon>Gammaproteobacteria</taxon>
        <taxon>Enterobacterales</taxon>
        <taxon>Enterobacteriaceae</taxon>
        <taxon>Klebsiella/Raoultella group</taxon>
        <taxon>Klebsiella</taxon>
    </lineage>
</organism>
<proteinExistence type="predicted"/>
<protein>
    <submittedName>
        <fullName evidence="1">Uncharacterized protein</fullName>
    </submittedName>
</protein>
<evidence type="ECO:0000313" key="2">
    <source>
        <dbReference type="Proteomes" id="UP000220639"/>
    </source>
</evidence>
<dbReference type="Proteomes" id="UP000220639">
    <property type="component" value="Unassembled WGS sequence"/>
</dbReference>
<name>A0A285AWP4_9ENTR</name>
<sequence length="60" mass="6670">MRGGYCGAKTCSACAYYGKIGLKSLHDIPPVFVYFAAGLAKTYHCSFIGKEYSRRVIREN</sequence>
<accession>A0A285AWP4</accession>
<dbReference type="EMBL" id="FZTC01000010">
    <property type="protein sequence ID" value="SNU33066.1"/>
    <property type="molecule type" value="Genomic_DNA"/>
</dbReference>
<dbReference type="AlphaFoldDB" id="A0A285AWP4"/>
<evidence type="ECO:0000313" key="1">
    <source>
        <dbReference type="EMBL" id="SNU33066.1"/>
    </source>
</evidence>
<reference evidence="2" key="1">
    <citation type="submission" date="2017-08" db="EMBL/GenBank/DDBJ databases">
        <authorList>
            <person name="Brisse S."/>
        </authorList>
    </citation>
    <scope>NUCLEOTIDE SEQUENCE [LARGE SCALE GENOMIC DNA]</scope>
    <source>
        <strain evidence="2">06D021</strain>
    </source>
</reference>
<gene>
    <name evidence="1" type="ORF">KOSB73_180017</name>
</gene>